<accession>A0ABX1D9S7</accession>
<comment type="caution">
    <text evidence="2">The sequence shown here is derived from an EMBL/GenBank/DDBJ whole genome shotgun (WGS) entry which is preliminary data.</text>
</comment>
<feature type="non-terminal residue" evidence="2">
    <location>
        <position position="1"/>
    </location>
</feature>
<organism evidence="2 3">
    <name type="scientific">Salinimicrobium oceani</name>
    <dbReference type="NCBI Taxonomy" id="2722702"/>
    <lineage>
        <taxon>Bacteria</taxon>
        <taxon>Pseudomonadati</taxon>
        <taxon>Bacteroidota</taxon>
        <taxon>Flavobacteriia</taxon>
        <taxon>Flavobacteriales</taxon>
        <taxon>Flavobacteriaceae</taxon>
        <taxon>Salinimicrobium</taxon>
    </lineage>
</organism>
<evidence type="ECO:0000313" key="2">
    <source>
        <dbReference type="EMBL" id="NJW55256.1"/>
    </source>
</evidence>
<proteinExistence type="predicted"/>
<dbReference type="PANTHER" id="PTHR16214">
    <property type="entry name" value="TRANSMEMBRANE PROTEIN 260"/>
    <property type="match status" value="1"/>
</dbReference>
<reference evidence="2 3" key="1">
    <citation type="submission" date="2020-03" db="EMBL/GenBank/DDBJ databases">
        <title>Salinimicrobium sp. nov, isolated from SCS.</title>
        <authorList>
            <person name="Cao W.R."/>
        </authorList>
    </citation>
    <scope>NUCLEOTIDE SEQUENCE [LARGE SCALE GENOMIC DNA]</scope>
    <source>
        <strain evidence="3">J15B91</strain>
    </source>
</reference>
<feature type="transmembrane region" description="Helical" evidence="1">
    <location>
        <begin position="6"/>
        <end position="23"/>
    </location>
</feature>
<dbReference type="EMBL" id="JAAVJR010000966">
    <property type="protein sequence ID" value="NJW55256.1"/>
    <property type="molecule type" value="Genomic_DNA"/>
</dbReference>
<dbReference type="Proteomes" id="UP000703674">
    <property type="component" value="Unassembled WGS sequence"/>
</dbReference>
<evidence type="ECO:0000256" key="1">
    <source>
        <dbReference type="SAM" id="Phobius"/>
    </source>
</evidence>
<evidence type="ECO:0000313" key="3">
    <source>
        <dbReference type="Proteomes" id="UP000703674"/>
    </source>
</evidence>
<sequence length="127" mass="14641">DYALVGSFYVFAMWIGFGVYALFDILKDYIKPKMAVPVAVVVSLLAVPTVLATENWDDHNRSDRYTALAMAKMYLDSLDENAIIFTIGDNDTFALWYAQQIEKYRTDVRVVNTSLFATDWYIDQMKR</sequence>
<feature type="transmembrane region" description="Helical" evidence="1">
    <location>
        <begin position="35"/>
        <end position="53"/>
    </location>
</feature>
<keyword evidence="1" id="KW-0472">Membrane</keyword>
<dbReference type="PANTHER" id="PTHR16214:SF3">
    <property type="entry name" value="TRANSMEMBRANE PROTEIN 260"/>
    <property type="match status" value="1"/>
</dbReference>
<keyword evidence="3" id="KW-1185">Reference proteome</keyword>
<keyword evidence="1" id="KW-0812">Transmembrane</keyword>
<protein>
    <recommendedName>
        <fullName evidence="4">DUF218 domain-containing protein</fullName>
    </recommendedName>
</protein>
<gene>
    <name evidence="2" type="ORF">HC175_20280</name>
</gene>
<name>A0ABX1D9S7_9FLAO</name>
<dbReference type="InterPro" id="IPR052724">
    <property type="entry name" value="GT117_domain-containing"/>
</dbReference>
<keyword evidence="1" id="KW-1133">Transmembrane helix</keyword>
<feature type="non-terminal residue" evidence="2">
    <location>
        <position position="127"/>
    </location>
</feature>
<evidence type="ECO:0008006" key="4">
    <source>
        <dbReference type="Google" id="ProtNLM"/>
    </source>
</evidence>